<evidence type="ECO:0000256" key="2">
    <source>
        <dbReference type="ARBA" id="ARBA00009685"/>
    </source>
</evidence>
<dbReference type="GO" id="GO:0000287">
    <property type="term" value="F:magnesium ion binding"/>
    <property type="evidence" value="ECO:0007669"/>
    <property type="project" value="UniProtKB-UniRule"/>
</dbReference>
<dbReference type="InterPro" id="IPR002133">
    <property type="entry name" value="S-AdoMet_synthetase"/>
</dbReference>
<comment type="pathway">
    <text evidence="1 10">Amino-acid biosynthesis; S-adenosyl-L-methionine biosynthesis; S-adenosyl-L-methionine from L-methionine: step 1/1.</text>
</comment>
<comment type="catalytic activity">
    <reaction evidence="10">
        <text>L-methionine + ATP + H2O = S-adenosyl-L-methionine + phosphate + diphosphate</text>
        <dbReference type="Rhea" id="RHEA:21080"/>
        <dbReference type="ChEBI" id="CHEBI:15377"/>
        <dbReference type="ChEBI" id="CHEBI:30616"/>
        <dbReference type="ChEBI" id="CHEBI:33019"/>
        <dbReference type="ChEBI" id="CHEBI:43474"/>
        <dbReference type="ChEBI" id="CHEBI:57844"/>
        <dbReference type="ChEBI" id="CHEBI:59789"/>
        <dbReference type="EC" id="2.5.1.6"/>
    </reaction>
</comment>
<keyword evidence="4 10" id="KW-0808">Transferase</keyword>
<dbReference type="EMBL" id="CP030759">
    <property type="protein sequence ID" value="AXA36835.1"/>
    <property type="molecule type" value="Genomic_DNA"/>
</dbReference>
<dbReference type="PIRSF" id="PIRSF000497">
    <property type="entry name" value="MAT"/>
    <property type="match status" value="1"/>
</dbReference>
<evidence type="ECO:0000256" key="10">
    <source>
        <dbReference type="HAMAP-Rule" id="MF_00086"/>
    </source>
</evidence>
<evidence type="ECO:0000256" key="12">
    <source>
        <dbReference type="RuleBase" id="RU004462"/>
    </source>
</evidence>
<feature type="binding site" description="in other chain" evidence="10">
    <location>
        <position position="16"/>
    </location>
    <ligand>
        <name>ATP</name>
        <dbReference type="ChEBI" id="CHEBI:30616"/>
        <note>ligand shared between two neighboring subunits</note>
    </ligand>
</feature>
<dbReference type="GO" id="GO:0005737">
    <property type="term" value="C:cytoplasm"/>
    <property type="evidence" value="ECO:0007669"/>
    <property type="project" value="UniProtKB-SubCell"/>
</dbReference>
<dbReference type="NCBIfam" id="TIGR01034">
    <property type="entry name" value="metK"/>
    <property type="match status" value="1"/>
</dbReference>
<gene>
    <name evidence="10" type="primary">metK</name>
    <name evidence="16" type="ORF">BRCON_2058</name>
</gene>
<dbReference type="GO" id="GO:0006730">
    <property type="term" value="P:one-carbon metabolic process"/>
    <property type="evidence" value="ECO:0007669"/>
    <property type="project" value="UniProtKB-KW"/>
</dbReference>
<evidence type="ECO:0000256" key="11">
    <source>
        <dbReference type="RuleBase" id="RU000542"/>
    </source>
</evidence>
<dbReference type="FunFam" id="3.30.300.10:FF:000004">
    <property type="entry name" value="S-adenosylmethionine synthase"/>
    <property type="match status" value="1"/>
</dbReference>
<dbReference type="GO" id="GO:0004478">
    <property type="term" value="F:methionine adenosyltransferase activity"/>
    <property type="evidence" value="ECO:0007669"/>
    <property type="project" value="UniProtKB-UniRule"/>
</dbReference>
<evidence type="ECO:0000256" key="3">
    <source>
        <dbReference type="ARBA" id="ARBA00022563"/>
    </source>
</evidence>
<dbReference type="InterPro" id="IPR022636">
    <property type="entry name" value="S-AdoMet_synthetase_sfam"/>
</dbReference>
<organism evidence="16 17">
    <name type="scientific">Sumerlaea chitinivorans</name>
    <dbReference type="NCBI Taxonomy" id="2250252"/>
    <lineage>
        <taxon>Bacteria</taxon>
        <taxon>Candidatus Sumerlaeota</taxon>
        <taxon>Candidatus Sumerlaeia</taxon>
        <taxon>Candidatus Sumerlaeales</taxon>
        <taxon>Candidatus Sumerlaeaceae</taxon>
        <taxon>Candidatus Sumerlaea</taxon>
    </lineage>
</organism>
<feature type="binding site" evidence="10">
    <location>
        <position position="241"/>
    </location>
    <ligand>
        <name>L-methionine</name>
        <dbReference type="ChEBI" id="CHEBI:57844"/>
        <note>ligand shared between two neighboring subunits</note>
    </ligand>
</feature>
<comment type="similarity">
    <text evidence="2 10 12">Belongs to the AdoMet synthase family.</text>
</comment>
<evidence type="ECO:0000259" key="13">
    <source>
        <dbReference type="Pfam" id="PF00438"/>
    </source>
</evidence>
<feature type="region of interest" description="Flexible loop" evidence="10">
    <location>
        <begin position="100"/>
        <end position="110"/>
    </location>
</feature>
<dbReference type="PROSITE" id="PS00376">
    <property type="entry name" value="ADOMET_SYNTHASE_1"/>
    <property type="match status" value="1"/>
</dbReference>
<evidence type="ECO:0000256" key="7">
    <source>
        <dbReference type="ARBA" id="ARBA00022840"/>
    </source>
</evidence>
<dbReference type="Pfam" id="PF00438">
    <property type="entry name" value="S-AdoMet_synt_N"/>
    <property type="match status" value="1"/>
</dbReference>
<name>A0A2Z4Y8T1_SUMC1</name>
<keyword evidence="8 10" id="KW-0460">Magnesium</keyword>
<dbReference type="GO" id="GO:0006556">
    <property type="term" value="P:S-adenosylmethionine biosynthetic process"/>
    <property type="evidence" value="ECO:0007669"/>
    <property type="project" value="UniProtKB-UniRule"/>
</dbReference>
<evidence type="ECO:0000313" key="17">
    <source>
        <dbReference type="Proteomes" id="UP000262583"/>
    </source>
</evidence>
<evidence type="ECO:0000259" key="14">
    <source>
        <dbReference type="Pfam" id="PF02772"/>
    </source>
</evidence>
<dbReference type="KEGG" id="schv:BRCON_2058"/>
<feature type="binding site" description="in other chain" evidence="10">
    <location>
        <position position="100"/>
    </location>
    <ligand>
        <name>L-methionine</name>
        <dbReference type="ChEBI" id="CHEBI:57844"/>
        <note>ligand shared between two neighboring subunits</note>
    </ligand>
</feature>
<dbReference type="EC" id="2.5.1.6" evidence="10"/>
<feature type="domain" description="S-adenosylmethionine synthetase central" evidence="14">
    <location>
        <begin position="115"/>
        <end position="233"/>
    </location>
</feature>
<evidence type="ECO:0000256" key="1">
    <source>
        <dbReference type="ARBA" id="ARBA00005224"/>
    </source>
</evidence>
<dbReference type="UniPathway" id="UPA00315">
    <property type="reaction ID" value="UER00080"/>
</dbReference>
<sequence>MTRRFLFTSESVSEGHPDKVCDQISDAVLDACLAQDPQSRVACECLATTGMVVVAGEITTKAIVNYADIARETLRGIGYVDDEFGINADTCAVLVALDRQSPDIAMGVDEGENKEQGAGDQGMMFGYACKETPELMPLPIMLAHQLLLKLSEIRKAKKLPYLRPDSKSQVTVEYNDKGQPQGVETVVISTQHSPDVTPEDIKKDLMEVLFPEVLGNWWDPKKIKVWVNPTGRFVIGGPHGDTGLTGRKIIVDTYGGMGRHGGGAFSGKDPSKVDRSAAYAARWVAKNLVAAGLAERCEVQVAYAIGVAKPVSILVDTKGTGKYDDEKLTKLVEATFDLRPRAIIEQLQLRRPIYLPTAAYGHFGRTGDGFTWEKTNMVEELEKNLAKL</sequence>
<dbReference type="SUPFAM" id="SSF55973">
    <property type="entry name" value="S-adenosylmethionine synthetase"/>
    <property type="match status" value="3"/>
</dbReference>
<feature type="binding site" description="in other chain" evidence="10">
    <location>
        <begin position="165"/>
        <end position="167"/>
    </location>
    <ligand>
        <name>ATP</name>
        <dbReference type="ChEBI" id="CHEBI:30616"/>
        <note>ligand shared between two neighboring subunits</note>
    </ligand>
</feature>
<feature type="domain" description="S-adenosylmethionine synthetase C-terminal" evidence="15">
    <location>
        <begin position="235"/>
        <end position="374"/>
    </location>
</feature>
<evidence type="ECO:0000259" key="15">
    <source>
        <dbReference type="Pfam" id="PF02773"/>
    </source>
</evidence>
<keyword evidence="7 10" id="KW-0067">ATP-binding</keyword>
<dbReference type="Pfam" id="PF02773">
    <property type="entry name" value="S-AdoMet_synt_C"/>
    <property type="match status" value="1"/>
</dbReference>
<feature type="binding site" evidence="10">
    <location>
        <position position="268"/>
    </location>
    <ligand>
        <name>ATP</name>
        <dbReference type="ChEBI" id="CHEBI:30616"/>
        <note>ligand shared between two neighboring subunits</note>
    </ligand>
</feature>
<dbReference type="GO" id="GO:0005524">
    <property type="term" value="F:ATP binding"/>
    <property type="evidence" value="ECO:0007669"/>
    <property type="project" value="UniProtKB-UniRule"/>
</dbReference>
<dbReference type="Pfam" id="PF02772">
    <property type="entry name" value="S-AdoMet_synt_M"/>
    <property type="match status" value="1"/>
</dbReference>
<evidence type="ECO:0000256" key="9">
    <source>
        <dbReference type="ARBA" id="ARBA00022958"/>
    </source>
</evidence>
<dbReference type="Proteomes" id="UP000262583">
    <property type="component" value="Chromosome"/>
</dbReference>
<dbReference type="InterPro" id="IPR022631">
    <property type="entry name" value="ADOMET_SYNTHASE_CS"/>
</dbReference>
<dbReference type="HAMAP" id="MF_00086">
    <property type="entry name" value="S_AdoMet_synth1"/>
    <property type="match status" value="1"/>
</dbReference>
<feature type="binding site" evidence="10">
    <location>
        <position position="241"/>
    </location>
    <ligand>
        <name>ATP</name>
        <dbReference type="ChEBI" id="CHEBI:30616"/>
        <note>ligand shared between two neighboring subunits</note>
    </ligand>
</feature>
<dbReference type="InterPro" id="IPR022629">
    <property type="entry name" value="S-AdoMet_synt_central"/>
</dbReference>
<dbReference type="Gene3D" id="3.30.300.10">
    <property type="match status" value="3"/>
</dbReference>
<comment type="subcellular location">
    <subcellularLocation>
        <location evidence="10 11">Cytoplasm</location>
    </subcellularLocation>
</comment>
<comment type="cofactor">
    <cofactor evidence="10">
        <name>K(+)</name>
        <dbReference type="ChEBI" id="CHEBI:29103"/>
    </cofactor>
    <text evidence="10">Binds 1 potassium ion per subunit.</text>
</comment>
<protein>
    <recommendedName>
        <fullName evidence="10">S-adenosylmethionine synthase</fullName>
        <shortName evidence="10">AdoMet synthase</shortName>
        <ecNumber evidence="10">2.5.1.6</ecNumber>
    </recommendedName>
    <alternativeName>
        <fullName evidence="10">MAT</fullName>
    </alternativeName>
    <alternativeName>
        <fullName evidence="10">Methionine adenosyltransferase</fullName>
    </alternativeName>
</protein>
<comment type="cofactor">
    <cofactor evidence="10">
        <name>Mg(2+)</name>
        <dbReference type="ChEBI" id="CHEBI:18420"/>
    </cofactor>
    <text evidence="10">Binds 2 divalent ions per subunit.</text>
</comment>
<comment type="subunit">
    <text evidence="10">Homotetramer; dimer of dimers.</text>
</comment>
<keyword evidence="5 10" id="KW-0479">Metal-binding</keyword>
<evidence type="ECO:0000256" key="8">
    <source>
        <dbReference type="ARBA" id="ARBA00022842"/>
    </source>
</evidence>
<evidence type="ECO:0000256" key="4">
    <source>
        <dbReference type="ARBA" id="ARBA00022679"/>
    </source>
</evidence>
<keyword evidence="10" id="KW-0963">Cytoplasm</keyword>
<proteinExistence type="inferred from homology"/>
<dbReference type="CDD" id="cd18079">
    <property type="entry name" value="S-AdoMet_synt"/>
    <property type="match status" value="1"/>
</dbReference>
<feature type="binding site" description="in other chain" evidence="10">
    <location>
        <position position="57"/>
    </location>
    <ligand>
        <name>L-methionine</name>
        <dbReference type="ChEBI" id="CHEBI:57844"/>
        <note>ligand shared between two neighboring subunits</note>
    </ligand>
</feature>
<dbReference type="InterPro" id="IPR022630">
    <property type="entry name" value="S-AdoMet_synt_C"/>
</dbReference>
<keyword evidence="3 10" id="KW-0554">One-carbon metabolism</keyword>
<evidence type="ECO:0000313" key="16">
    <source>
        <dbReference type="EMBL" id="AXA36835.1"/>
    </source>
</evidence>
<evidence type="ECO:0000256" key="5">
    <source>
        <dbReference type="ARBA" id="ARBA00022723"/>
    </source>
</evidence>
<feature type="binding site" evidence="10">
    <location>
        <position position="44"/>
    </location>
    <ligand>
        <name>K(+)</name>
        <dbReference type="ChEBI" id="CHEBI:29103"/>
    </ligand>
</feature>
<feature type="binding site" description="in other chain" evidence="10">
    <location>
        <position position="272"/>
    </location>
    <ligand>
        <name>L-methionine</name>
        <dbReference type="ChEBI" id="CHEBI:57844"/>
        <note>ligand shared between two neighboring subunits</note>
    </ligand>
</feature>
<feature type="binding site" evidence="10">
    <location>
        <position position="18"/>
    </location>
    <ligand>
        <name>Mg(2+)</name>
        <dbReference type="ChEBI" id="CHEBI:18420"/>
    </ligand>
</feature>
<dbReference type="PANTHER" id="PTHR11964">
    <property type="entry name" value="S-ADENOSYLMETHIONINE SYNTHETASE"/>
    <property type="match status" value="1"/>
</dbReference>
<feature type="binding site" evidence="10">
    <location>
        <position position="264"/>
    </location>
    <ligand>
        <name>ATP</name>
        <dbReference type="ChEBI" id="CHEBI:30616"/>
        <note>ligand shared between two neighboring subunits</note>
    </ligand>
</feature>
<comment type="function">
    <text evidence="10">Catalyzes the formation of S-adenosylmethionine (AdoMet) from methionine and ATP. The overall synthetic reaction is composed of two sequential steps, AdoMet formation and the subsequent tripolyphosphate hydrolysis which occurs prior to release of AdoMet from the enzyme.</text>
</comment>
<evidence type="ECO:0000256" key="6">
    <source>
        <dbReference type="ARBA" id="ARBA00022741"/>
    </source>
</evidence>
<feature type="domain" description="S-adenosylmethionine synthetase N-terminal" evidence="13">
    <location>
        <begin position="5"/>
        <end position="102"/>
    </location>
</feature>
<dbReference type="PROSITE" id="PS00377">
    <property type="entry name" value="ADOMET_SYNTHASE_2"/>
    <property type="match status" value="1"/>
</dbReference>
<keyword evidence="9 10" id="KW-0630">Potassium</keyword>
<reference evidence="16 17" key="1">
    <citation type="submission" date="2018-05" db="EMBL/GenBank/DDBJ databases">
        <title>A metagenomic window into the 2 km-deep terrestrial subsurface aquifer revealed taxonomically and functionally diverse microbial community comprising novel uncultured bacterial lineages.</title>
        <authorList>
            <person name="Kadnikov V.V."/>
            <person name="Mardanov A.V."/>
            <person name="Beletsky A.V."/>
            <person name="Banks D."/>
            <person name="Pimenov N.V."/>
            <person name="Frank Y.A."/>
            <person name="Karnachuk O.V."/>
            <person name="Ravin N.V."/>
        </authorList>
    </citation>
    <scope>NUCLEOTIDE SEQUENCE [LARGE SCALE GENOMIC DNA]</scope>
    <source>
        <strain evidence="16">BY</strain>
    </source>
</reference>
<keyword evidence="6 10" id="KW-0547">Nucleotide-binding</keyword>
<dbReference type="InterPro" id="IPR022628">
    <property type="entry name" value="S-AdoMet_synt_N"/>
</dbReference>
<dbReference type="FunFam" id="3.30.300.10:FF:000003">
    <property type="entry name" value="S-adenosylmethionine synthase"/>
    <property type="match status" value="1"/>
</dbReference>
<dbReference type="AlphaFoldDB" id="A0A2Z4Y8T1"/>
<feature type="binding site" description="in other chain" evidence="10">
    <location>
        <begin position="232"/>
        <end position="233"/>
    </location>
    <ligand>
        <name>ATP</name>
        <dbReference type="ChEBI" id="CHEBI:30616"/>
        <note>ligand shared between two neighboring subunits</note>
    </ligand>
</feature>
<accession>A0A2Z4Y8T1</accession>
<feature type="binding site" description="in other chain" evidence="10">
    <location>
        <begin position="247"/>
        <end position="248"/>
    </location>
    <ligand>
        <name>ATP</name>
        <dbReference type="ChEBI" id="CHEBI:30616"/>
        <note>ligand shared between two neighboring subunits</note>
    </ligand>
</feature>